<keyword evidence="3" id="KW-1185">Reference proteome</keyword>
<evidence type="ECO:0000259" key="1">
    <source>
        <dbReference type="Pfam" id="PF08281"/>
    </source>
</evidence>
<gene>
    <name evidence="2" type="ORF">KZJ38_20995</name>
</gene>
<evidence type="ECO:0000313" key="2">
    <source>
        <dbReference type="EMBL" id="QYD68674.1"/>
    </source>
</evidence>
<dbReference type="EMBL" id="CP080095">
    <property type="protein sequence ID" value="QYD68674.1"/>
    <property type="molecule type" value="Genomic_DNA"/>
</dbReference>
<sequence>MINQDSIAGIEALPRIWAFALRLTEQERDAERLVVQACRRFSAGELSRGASRCLRPLHRFFSIMATLWLEEGYAQRHAQLRPLGADCACGPGTSGGRAATECIHCLLRHAVASLPDSQRVPMLLVLVEGLSYAEAGDVLSMSKNEVAEIVAQGRAKVAGMLGKHRQHSAAWQSELC</sequence>
<dbReference type="InterPro" id="IPR013249">
    <property type="entry name" value="RNA_pol_sigma70_r4_t2"/>
</dbReference>
<organism evidence="2 3">
    <name type="scientific">Paraburkholderia edwinii</name>
    <dbReference type="NCBI Taxonomy" id="2861782"/>
    <lineage>
        <taxon>Bacteria</taxon>
        <taxon>Pseudomonadati</taxon>
        <taxon>Pseudomonadota</taxon>
        <taxon>Betaproteobacteria</taxon>
        <taxon>Burkholderiales</taxon>
        <taxon>Burkholderiaceae</taxon>
        <taxon>Paraburkholderia</taxon>
    </lineage>
</organism>
<proteinExistence type="predicted"/>
<evidence type="ECO:0000313" key="3">
    <source>
        <dbReference type="Proteomes" id="UP000826462"/>
    </source>
</evidence>
<dbReference type="RefSeq" id="WP_219798061.1">
    <property type="nucleotide sequence ID" value="NZ_CP080095.1"/>
</dbReference>
<protein>
    <recommendedName>
        <fullName evidence="1">RNA polymerase sigma factor 70 region 4 type 2 domain-containing protein</fullName>
    </recommendedName>
</protein>
<dbReference type="InterPro" id="IPR013324">
    <property type="entry name" value="RNA_pol_sigma_r3/r4-like"/>
</dbReference>
<accession>A0ABX8UIK4</accession>
<name>A0ABX8UIK4_9BURK</name>
<dbReference type="Gene3D" id="1.20.140.160">
    <property type="match status" value="1"/>
</dbReference>
<dbReference type="SUPFAM" id="SSF88659">
    <property type="entry name" value="Sigma3 and sigma4 domains of RNA polymerase sigma factors"/>
    <property type="match status" value="1"/>
</dbReference>
<reference evidence="2 3" key="1">
    <citation type="submission" date="2021-07" db="EMBL/GenBank/DDBJ databases">
        <title>Paraburkholderia edwinii protects Aspergillus sp. from phenazines by acting as a toxin sponge.</title>
        <authorList>
            <person name="Dahlstrom K.M."/>
            <person name="Newman D.K."/>
        </authorList>
    </citation>
    <scope>NUCLEOTIDE SEQUENCE [LARGE SCALE GENOMIC DNA]</scope>
    <source>
        <strain evidence="2 3">Pe01</strain>
    </source>
</reference>
<dbReference type="Pfam" id="PF08281">
    <property type="entry name" value="Sigma70_r4_2"/>
    <property type="match status" value="1"/>
</dbReference>
<dbReference type="Proteomes" id="UP000826462">
    <property type="component" value="Chromosome 1"/>
</dbReference>
<feature type="domain" description="RNA polymerase sigma factor 70 region 4 type 2" evidence="1">
    <location>
        <begin position="107"/>
        <end position="156"/>
    </location>
</feature>